<organism evidence="1 2">
    <name type="scientific">Natronorubrum bangense</name>
    <dbReference type="NCBI Taxonomy" id="61858"/>
    <lineage>
        <taxon>Archaea</taxon>
        <taxon>Methanobacteriati</taxon>
        <taxon>Methanobacteriota</taxon>
        <taxon>Stenosarchaea group</taxon>
        <taxon>Halobacteria</taxon>
        <taxon>Halobacteriales</taxon>
        <taxon>Natrialbaceae</taxon>
        <taxon>Natronorubrum</taxon>
    </lineage>
</organism>
<dbReference type="AlphaFoldDB" id="A0A4D6HLY9"/>
<dbReference type="RefSeq" id="WP_006065340.1">
    <property type="nucleotide sequence ID" value="NZ_CP031305.1"/>
</dbReference>
<proteinExistence type="predicted"/>
<gene>
    <name evidence="1" type="ORF">DV706_06990</name>
</gene>
<protein>
    <submittedName>
        <fullName evidence="1">Sensor histidine kinase</fullName>
    </submittedName>
</protein>
<dbReference type="GeneID" id="39850991"/>
<dbReference type="KEGG" id="nbg:DV706_06990"/>
<evidence type="ECO:0000313" key="1">
    <source>
        <dbReference type="EMBL" id="QCC54256.1"/>
    </source>
</evidence>
<accession>A0A4D6HLY9</accession>
<dbReference type="Gene3D" id="3.30.565.10">
    <property type="entry name" value="Histidine kinase-like ATPase, C-terminal domain"/>
    <property type="match status" value="1"/>
</dbReference>
<sequence>MTHTSRPQTVLYLAGSEATAREGAAALEAVPSGRERTVYPLSTASAGRTRTWVVDVDCVVFAETPTTASGASLLEVSEACEETPLVLFTDASYAPRTAHATEGVDGYVRKGTDDAISHLADEIEWVCQDAADSNPSDAFRAAFEALPEPALRYERVDNRLLVRAVSDSFVDVFAIDRETLVDSPIDGDEGVVPPGVAGQRAVLSEVARSAECRQFTSRHDTATGVRMFQLTVVPCPLEATDRRSDGLIIYSDVTGKTQQARTLAATQSRLETVADGLEDDVQTLLHVAGSYLEAADRTGTRAQFAAVEKAQTRLRKRVDELASIARRDENVGELEPVAVHDIARRAWASVATGDARLVTPEATDRILEADKRRLQELFEQLFRTVLERERDGETQHRAVVVRSTDDGFAIRSHDTSRVPAVGDGGLETVPVPESLATADGTGVDSGPVERIADAYGWTVASTSDKKGTTVVVSGVDDAELT</sequence>
<keyword evidence="1" id="KW-0418">Kinase</keyword>
<reference evidence="1 2" key="1">
    <citation type="journal article" date="2019" name="Nat. Commun.">
        <title>A new type of DNA phosphorothioation-based antiviral system in archaea.</title>
        <authorList>
            <person name="Xiong L."/>
            <person name="Liu S."/>
            <person name="Chen S."/>
            <person name="Xiao Y."/>
            <person name="Zhu B."/>
            <person name="Gao Y."/>
            <person name="Zhang Y."/>
            <person name="Chen B."/>
            <person name="Luo J."/>
            <person name="Deng Z."/>
            <person name="Chen X."/>
            <person name="Wang L."/>
            <person name="Chen S."/>
        </authorList>
    </citation>
    <scope>NUCLEOTIDE SEQUENCE [LARGE SCALE GENOMIC DNA]</scope>
    <source>
        <strain evidence="1 2">JCM 10635</strain>
    </source>
</reference>
<keyword evidence="1" id="KW-0808">Transferase</keyword>
<dbReference type="GO" id="GO:0016301">
    <property type="term" value="F:kinase activity"/>
    <property type="evidence" value="ECO:0007669"/>
    <property type="project" value="UniProtKB-KW"/>
</dbReference>
<dbReference type="Proteomes" id="UP000296822">
    <property type="component" value="Chromosome"/>
</dbReference>
<dbReference type="InterPro" id="IPR036890">
    <property type="entry name" value="HATPase_C_sf"/>
</dbReference>
<name>A0A4D6HLY9_9EURY</name>
<dbReference type="EMBL" id="CP031305">
    <property type="protein sequence ID" value="QCC54256.1"/>
    <property type="molecule type" value="Genomic_DNA"/>
</dbReference>
<evidence type="ECO:0000313" key="2">
    <source>
        <dbReference type="Proteomes" id="UP000296822"/>
    </source>
</evidence>